<dbReference type="InterPro" id="IPR036182">
    <property type="entry name" value="PCuAC_sf"/>
</dbReference>
<dbReference type="SUPFAM" id="SSF110087">
    <property type="entry name" value="DR1885-like metal-binding protein"/>
    <property type="match status" value="1"/>
</dbReference>
<dbReference type="Proteomes" id="UP000199412">
    <property type="component" value="Unassembled WGS sequence"/>
</dbReference>
<dbReference type="OrthoDB" id="9796962at2"/>
<evidence type="ECO:0008006" key="4">
    <source>
        <dbReference type="Google" id="ProtNLM"/>
    </source>
</evidence>
<evidence type="ECO:0000313" key="2">
    <source>
        <dbReference type="EMBL" id="SDD97751.1"/>
    </source>
</evidence>
<name>A0A1G6Z5E5_9PROT</name>
<dbReference type="STRING" id="69960.SAMN05421720_102254"/>
<evidence type="ECO:0000256" key="1">
    <source>
        <dbReference type="SAM" id="SignalP"/>
    </source>
</evidence>
<dbReference type="Pfam" id="PF04314">
    <property type="entry name" value="PCuAC"/>
    <property type="match status" value="1"/>
</dbReference>
<dbReference type="EMBL" id="FNAP01000002">
    <property type="protein sequence ID" value="SDD97751.1"/>
    <property type="molecule type" value="Genomic_DNA"/>
</dbReference>
<feature type="chain" id="PRO_5011769679" description="Copper(I)-binding protein" evidence="1">
    <location>
        <begin position="26"/>
        <end position="167"/>
    </location>
</feature>
<keyword evidence="3" id="KW-1185">Reference proteome</keyword>
<dbReference type="PANTHER" id="PTHR36302">
    <property type="entry name" value="BLR7088 PROTEIN"/>
    <property type="match status" value="1"/>
</dbReference>
<dbReference type="RefSeq" id="WP_092782818.1">
    <property type="nucleotide sequence ID" value="NZ_FNAP01000002.1"/>
</dbReference>
<proteinExistence type="predicted"/>
<dbReference type="InterPro" id="IPR007410">
    <property type="entry name" value="LpqE-like"/>
</dbReference>
<accession>A0A1G6Z5E5</accession>
<evidence type="ECO:0000313" key="3">
    <source>
        <dbReference type="Proteomes" id="UP000199412"/>
    </source>
</evidence>
<organism evidence="2 3">
    <name type="scientific">Rhodospira trueperi</name>
    <dbReference type="NCBI Taxonomy" id="69960"/>
    <lineage>
        <taxon>Bacteria</taxon>
        <taxon>Pseudomonadati</taxon>
        <taxon>Pseudomonadota</taxon>
        <taxon>Alphaproteobacteria</taxon>
        <taxon>Rhodospirillales</taxon>
        <taxon>Rhodospirillaceae</taxon>
        <taxon>Rhodospira</taxon>
    </lineage>
</organism>
<dbReference type="AlphaFoldDB" id="A0A1G6Z5E5"/>
<gene>
    <name evidence="2" type="ORF">SAMN05421720_102254</name>
</gene>
<keyword evidence="1" id="KW-0732">Signal</keyword>
<reference evidence="2 3" key="1">
    <citation type="submission" date="2016-10" db="EMBL/GenBank/DDBJ databases">
        <authorList>
            <person name="de Groot N.N."/>
        </authorList>
    </citation>
    <scope>NUCLEOTIDE SEQUENCE [LARGE SCALE GENOMIC DNA]</scope>
    <source>
        <strain evidence="2 3">ATCC 700224</strain>
    </source>
</reference>
<feature type="signal peptide" evidence="1">
    <location>
        <begin position="1"/>
        <end position="25"/>
    </location>
</feature>
<dbReference type="InterPro" id="IPR058248">
    <property type="entry name" value="Lxx211020-like"/>
</dbReference>
<sequence>MTLRNALVALLGALFLIPSSTIATHAEEVTVGPLTIADPWARASAGRARAGAAFMSITNDGAEADRLVAADADVSEVVELHTHIKDGDVMRMRKVEAIDVPADETTVLQPGGLHVMFIGLHESLKEGEAFPVTLTFEHAGDVEVTVTVKSVGAMGGGMGHGQGSGGQ</sequence>
<dbReference type="Gene3D" id="2.60.40.1890">
    <property type="entry name" value="PCu(A)C copper chaperone"/>
    <property type="match status" value="1"/>
</dbReference>
<protein>
    <recommendedName>
        <fullName evidence="4">Copper(I)-binding protein</fullName>
    </recommendedName>
</protein>
<dbReference type="PANTHER" id="PTHR36302:SF1">
    <property type="entry name" value="COPPER CHAPERONE PCU(A)C"/>
    <property type="match status" value="1"/>
</dbReference>